<dbReference type="EC" id="5.2.1.8" evidence="7"/>
<evidence type="ECO:0000313" key="9">
    <source>
        <dbReference type="EMBL" id="KAJ4464923.1"/>
    </source>
</evidence>
<sequence length="281" mass="31993">MVNLIDTLNEWIEDTPPLDSPQRFGNLALRTRWEGLEQYLRLCWKLQDVYRLEPAGSHEFQPSMRFQCQQFFTPPLPPTNLYFMSIMRIHEVKQGPFYEHSSQLHSIAVGVPHWRKVKLGRVQNAQVLTKRVVVQHIPLGGLLPWGNGSPDMTRREQDRIVPFNNIVSSSSAAQASWVQSTSNHYNSYLAKPNTILPSWSIGLSQAMHPRPRTVNAPVPTSSPGPMPPPLSSIRGRDRDSQDANLGAPVSWMFLVQNDHNVCVAQIPAMSLQRLSFDYWVY</sequence>
<dbReference type="GO" id="GO:0007052">
    <property type="term" value="P:mitotic spindle organization"/>
    <property type="evidence" value="ECO:0007669"/>
    <property type="project" value="TreeGrafter"/>
</dbReference>
<reference evidence="9" key="1">
    <citation type="submission" date="2022-08" db="EMBL/GenBank/DDBJ databases">
        <title>A Global Phylogenomic Analysis of the Shiitake Genus Lentinula.</title>
        <authorList>
            <consortium name="DOE Joint Genome Institute"/>
            <person name="Sierra-Patev S."/>
            <person name="Min B."/>
            <person name="Naranjo-Ortiz M."/>
            <person name="Looney B."/>
            <person name="Konkel Z."/>
            <person name="Slot J.C."/>
            <person name="Sakamoto Y."/>
            <person name="Steenwyk J.L."/>
            <person name="Rokas A."/>
            <person name="Carro J."/>
            <person name="Camarero S."/>
            <person name="Ferreira P."/>
            <person name="Molpeceres G."/>
            <person name="Ruiz-Duenas F.J."/>
            <person name="Serrano A."/>
            <person name="Henrissat B."/>
            <person name="Drula E."/>
            <person name="Hughes K.W."/>
            <person name="Mata J.L."/>
            <person name="Ishikawa N.K."/>
            <person name="Vargas-Isla R."/>
            <person name="Ushijima S."/>
            <person name="Smith C.A."/>
            <person name="Ahrendt S."/>
            <person name="Andreopoulos W."/>
            <person name="He G."/>
            <person name="Labutti K."/>
            <person name="Lipzen A."/>
            <person name="Ng V."/>
            <person name="Riley R."/>
            <person name="Sandor L."/>
            <person name="Barry K."/>
            <person name="Martinez A.T."/>
            <person name="Xiao Y."/>
            <person name="Gibbons J.G."/>
            <person name="Terashima K."/>
            <person name="Grigoriev I.V."/>
            <person name="Hibbett D.S."/>
        </authorList>
    </citation>
    <scope>NUCLEOTIDE SEQUENCE</scope>
    <source>
        <strain evidence="9">JLM2183</strain>
    </source>
</reference>
<dbReference type="Pfam" id="PF03095">
    <property type="entry name" value="PTPA"/>
    <property type="match status" value="1"/>
</dbReference>
<organism evidence="9 10">
    <name type="scientific">Lentinula aciculospora</name>
    <dbReference type="NCBI Taxonomy" id="153920"/>
    <lineage>
        <taxon>Eukaryota</taxon>
        <taxon>Fungi</taxon>
        <taxon>Dikarya</taxon>
        <taxon>Basidiomycota</taxon>
        <taxon>Agaricomycotina</taxon>
        <taxon>Agaricomycetes</taxon>
        <taxon>Agaricomycetidae</taxon>
        <taxon>Agaricales</taxon>
        <taxon>Marasmiineae</taxon>
        <taxon>Omphalotaceae</taxon>
        <taxon>Lentinula</taxon>
    </lineage>
</organism>
<dbReference type="PANTHER" id="PTHR10012">
    <property type="entry name" value="SERINE/THREONINE-PROTEIN PHOSPHATASE 2A REGULATORY SUBUNIT B"/>
    <property type="match status" value="1"/>
</dbReference>
<evidence type="ECO:0000313" key="10">
    <source>
        <dbReference type="Proteomes" id="UP001150266"/>
    </source>
</evidence>
<comment type="similarity">
    <text evidence="3 7">Belongs to the PTPA-type PPIase family.</text>
</comment>
<accession>A0A9W9DE45</accession>
<dbReference type="GO" id="GO:0005634">
    <property type="term" value="C:nucleus"/>
    <property type="evidence" value="ECO:0007669"/>
    <property type="project" value="TreeGrafter"/>
</dbReference>
<feature type="compositionally biased region" description="Pro residues" evidence="8">
    <location>
        <begin position="220"/>
        <end position="230"/>
    </location>
</feature>
<dbReference type="AlphaFoldDB" id="A0A9W9DE45"/>
<dbReference type="InterPro" id="IPR037218">
    <property type="entry name" value="PTPA_sf"/>
</dbReference>
<dbReference type="Proteomes" id="UP001150266">
    <property type="component" value="Unassembled WGS sequence"/>
</dbReference>
<comment type="caution">
    <text evidence="9">The sequence shown here is derived from an EMBL/GenBank/DDBJ whole genome shotgun (WGS) entry which is preliminary data.</text>
</comment>
<keyword evidence="4 7" id="KW-0963">Cytoplasm</keyword>
<evidence type="ECO:0000256" key="2">
    <source>
        <dbReference type="ARBA" id="ARBA00004496"/>
    </source>
</evidence>
<comment type="subcellular location">
    <subcellularLocation>
        <location evidence="2 7">Cytoplasm</location>
    </subcellularLocation>
</comment>
<evidence type="ECO:0000256" key="5">
    <source>
        <dbReference type="ARBA" id="ARBA00023110"/>
    </source>
</evidence>
<dbReference type="PANTHER" id="PTHR10012:SF0">
    <property type="entry name" value="SERINE_THREONINE-PROTEIN PHOSPHATASE 2A ACTIVATOR"/>
    <property type="match status" value="1"/>
</dbReference>
<dbReference type="GO" id="GO:0008160">
    <property type="term" value="F:protein tyrosine phosphatase activator activity"/>
    <property type="evidence" value="ECO:0007669"/>
    <property type="project" value="TreeGrafter"/>
</dbReference>
<comment type="catalytic activity">
    <reaction evidence="1 7">
        <text>[protein]-peptidylproline (omega=180) = [protein]-peptidylproline (omega=0)</text>
        <dbReference type="Rhea" id="RHEA:16237"/>
        <dbReference type="Rhea" id="RHEA-COMP:10747"/>
        <dbReference type="Rhea" id="RHEA-COMP:10748"/>
        <dbReference type="ChEBI" id="CHEBI:83833"/>
        <dbReference type="ChEBI" id="CHEBI:83834"/>
        <dbReference type="EC" id="5.2.1.8"/>
    </reaction>
</comment>
<dbReference type="GO" id="GO:0000159">
    <property type="term" value="C:protein phosphatase type 2A complex"/>
    <property type="evidence" value="ECO:0007669"/>
    <property type="project" value="TreeGrafter"/>
</dbReference>
<dbReference type="SUPFAM" id="SSF140984">
    <property type="entry name" value="PTPA-like"/>
    <property type="match status" value="1"/>
</dbReference>
<evidence type="ECO:0000256" key="8">
    <source>
        <dbReference type="SAM" id="MobiDB-lite"/>
    </source>
</evidence>
<name>A0A9W9DE45_9AGAR</name>
<proteinExistence type="inferred from homology"/>
<dbReference type="GO" id="GO:0003755">
    <property type="term" value="F:peptidyl-prolyl cis-trans isomerase activity"/>
    <property type="evidence" value="ECO:0007669"/>
    <property type="project" value="UniProtKB-KW"/>
</dbReference>
<evidence type="ECO:0000256" key="6">
    <source>
        <dbReference type="ARBA" id="ARBA00023235"/>
    </source>
</evidence>
<comment type="function">
    <text evidence="7">PPIases accelerate the folding of proteins. It catalyzes the cis-trans isomerization of proline imidic peptide bonds in oligopeptides.</text>
</comment>
<evidence type="ECO:0000256" key="3">
    <source>
        <dbReference type="ARBA" id="ARBA00011019"/>
    </source>
</evidence>
<protein>
    <recommendedName>
        <fullName evidence="7">Serine/threonine-protein phosphatase 2A activator</fullName>
        <ecNumber evidence="7">5.2.1.8</ecNumber>
    </recommendedName>
    <alternativeName>
        <fullName evidence="7">Phosphotyrosyl phosphatase activator</fullName>
    </alternativeName>
</protein>
<evidence type="ECO:0000256" key="4">
    <source>
        <dbReference type="ARBA" id="ARBA00022490"/>
    </source>
</evidence>
<keyword evidence="6 7" id="KW-0413">Isomerase</keyword>
<feature type="region of interest" description="Disordered" evidence="8">
    <location>
        <begin position="214"/>
        <end position="241"/>
    </location>
</feature>
<keyword evidence="5 7" id="KW-0697">Rotamase</keyword>
<dbReference type="OrthoDB" id="16120at2759"/>
<evidence type="ECO:0000256" key="1">
    <source>
        <dbReference type="ARBA" id="ARBA00000971"/>
    </source>
</evidence>
<evidence type="ECO:0000256" key="7">
    <source>
        <dbReference type="RuleBase" id="RU361210"/>
    </source>
</evidence>
<dbReference type="EMBL" id="JAOTPV010000096">
    <property type="protein sequence ID" value="KAJ4464923.1"/>
    <property type="molecule type" value="Genomic_DNA"/>
</dbReference>
<dbReference type="Gene3D" id="1.20.120.1150">
    <property type="match status" value="1"/>
</dbReference>
<keyword evidence="10" id="KW-1185">Reference proteome</keyword>
<dbReference type="InterPro" id="IPR043170">
    <property type="entry name" value="PTPA_C_lid"/>
</dbReference>
<dbReference type="InterPro" id="IPR004327">
    <property type="entry name" value="Phstyr_phstse_ac"/>
</dbReference>
<gene>
    <name evidence="9" type="ORF">J3R30DRAFT_3691935</name>
</gene>
<dbReference type="GO" id="GO:0005737">
    <property type="term" value="C:cytoplasm"/>
    <property type="evidence" value="ECO:0007669"/>
    <property type="project" value="UniProtKB-SubCell"/>
</dbReference>